<gene>
    <name evidence="3" type="primary">LOC110415186</name>
</gene>
<feature type="compositionally biased region" description="Polar residues" evidence="1">
    <location>
        <begin position="48"/>
        <end position="70"/>
    </location>
</feature>
<dbReference type="Proteomes" id="UP000504621">
    <property type="component" value="Unplaced"/>
</dbReference>
<dbReference type="GeneID" id="110415186"/>
<dbReference type="PANTHER" id="PTHR33621">
    <property type="entry name" value="ASPARTIC/GLUTAMIC ACID-RICH PROTEIN"/>
    <property type="match status" value="1"/>
</dbReference>
<accession>A0A6J1A6T4</accession>
<dbReference type="RefSeq" id="XP_021282426.1">
    <property type="nucleotide sequence ID" value="XM_021426751.1"/>
</dbReference>
<evidence type="ECO:0000313" key="2">
    <source>
        <dbReference type="Proteomes" id="UP000504621"/>
    </source>
</evidence>
<feature type="compositionally biased region" description="Basic and acidic residues" evidence="1">
    <location>
        <begin position="603"/>
        <end position="618"/>
    </location>
</feature>
<feature type="compositionally biased region" description="Basic and acidic residues" evidence="1">
    <location>
        <begin position="96"/>
        <end position="105"/>
    </location>
</feature>
<dbReference type="PANTHER" id="PTHR33621:SF2">
    <property type="entry name" value="RIBOSOMAL L1 DOMAIN-CONTAINING PROTEIN"/>
    <property type="match status" value="1"/>
</dbReference>
<feature type="region of interest" description="Disordered" evidence="1">
    <location>
        <begin position="569"/>
        <end position="621"/>
    </location>
</feature>
<dbReference type="AlphaFoldDB" id="A0A6J1A6T4"/>
<feature type="region of interest" description="Disordered" evidence="1">
    <location>
        <begin position="48"/>
        <end position="171"/>
    </location>
</feature>
<evidence type="ECO:0000256" key="1">
    <source>
        <dbReference type="SAM" id="MobiDB-lite"/>
    </source>
</evidence>
<feature type="region of interest" description="Disordered" evidence="1">
    <location>
        <begin position="381"/>
        <end position="404"/>
    </location>
</feature>
<keyword evidence="2" id="KW-1185">Reference proteome</keyword>
<protein>
    <submittedName>
        <fullName evidence="3">Uncharacterized protein LOC110415186</fullName>
    </submittedName>
</protein>
<name>A0A6J1A6T4_9ROSI</name>
<evidence type="ECO:0000313" key="3">
    <source>
        <dbReference type="RefSeq" id="XP_021282426.1"/>
    </source>
</evidence>
<sequence length="699" mass="77094">MDFHCLTRKELQTLCKKNKIPANITNVAMADALKALEIVEGLDELMNQSQSPEKTMNKSSQEIPSTVTRTSTRRKPTKEEPPSSQTTTRTRRMTRRTMELDEENKNVNVSETPVVATTTRRRAQRTEPEVGEQKKSDLLETPASQSNRRRAGVGSTRRKVEAQKGEGSVQQGYGTRRSVRLLEKSMEGLSLKESGRMEPVKIDEMVEDEIEENKNRQSGPTSEETLARNLSVSLEGERDLKDDVHNAEYDCTVISEAGSQKPDNLYCLLALDTNDAYPDEKTNEPDAYLAESADKLADMSDGTMDPKGYDYAVPQGSYEIDNSSEELVAENNGGSHADENTEVLDHASSAEYMEPIEAVVGEECQKLVAKDCDINVVNDDLAKLPEAEEYDDGKASQNDSAMPEGLMDSLEMLGNEESEDDPDQIVTGSNIVVSDVDDNSGSDNNTLVDELQEEVPCETAAYCSDDPMSSMVNEEALMDVNVVEAEIIYVGETSFYNAPQSVAVDISVDKILDSGDAEALVDVCVKAAEEYAETTQEVPSQKKSPTAAKLTSPCASLVSNSARTSSIPLSPLTAQFSQPTRSTPRKSSSKKQPTIPKMTQVSDKNKENIDNNSEKEVEPSLAKVKKNKNIIDEETMQKLEDMSLRNLKKLTKKFDKLKIADLKKNKEDKNDSMLFGKTRPALQILSQNCIPAGEAEEEN</sequence>
<dbReference type="OrthoDB" id="1916794at2759"/>
<proteinExistence type="predicted"/>
<organism evidence="2 3">
    <name type="scientific">Herrania umbratica</name>
    <dbReference type="NCBI Taxonomy" id="108875"/>
    <lineage>
        <taxon>Eukaryota</taxon>
        <taxon>Viridiplantae</taxon>
        <taxon>Streptophyta</taxon>
        <taxon>Embryophyta</taxon>
        <taxon>Tracheophyta</taxon>
        <taxon>Spermatophyta</taxon>
        <taxon>Magnoliopsida</taxon>
        <taxon>eudicotyledons</taxon>
        <taxon>Gunneridae</taxon>
        <taxon>Pentapetalae</taxon>
        <taxon>rosids</taxon>
        <taxon>malvids</taxon>
        <taxon>Malvales</taxon>
        <taxon>Malvaceae</taxon>
        <taxon>Byttnerioideae</taxon>
        <taxon>Herrania</taxon>
    </lineage>
</organism>
<feature type="compositionally biased region" description="Basic and acidic residues" evidence="1">
    <location>
        <begin position="124"/>
        <end position="138"/>
    </location>
</feature>
<reference evidence="3" key="1">
    <citation type="submission" date="2025-08" db="UniProtKB">
        <authorList>
            <consortium name="RefSeq"/>
        </authorList>
    </citation>
    <scope>IDENTIFICATION</scope>
    <source>
        <tissue evidence="3">Leaf</tissue>
    </source>
</reference>